<keyword evidence="2" id="KW-1185">Reference proteome</keyword>
<evidence type="ECO:0000313" key="1">
    <source>
        <dbReference type="EMBL" id="TPX10348.1"/>
    </source>
</evidence>
<dbReference type="RefSeq" id="XP_030992059.1">
    <property type="nucleotide sequence ID" value="XM_031143642.1"/>
</dbReference>
<comment type="caution">
    <text evidence="1">The sequence shown here is derived from an EMBL/GenBank/DDBJ whole genome shotgun (WGS) entry which is preliminary data.</text>
</comment>
<reference evidence="1 2" key="1">
    <citation type="submission" date="2019-06" db="EMBL/GenBank/DDBJ databases">
        <title>Draft genome sequence of the filamentous fungus Phialemoniopsis curvata isolated from diesel fuel.</title>
        <authorList>
            <person name="Varaljay V.A."/>
            <person name="Lyon W.J."/>
            <person name="Crouch A.L."/>
            <person name="Drake C.E."/>
            <person name="Hollomon J.M."/>
            <person name="Nadeau L.J."/>
            <person name="Nunn H.S."/>
            <person name="Stevenson B.S."/>
            <person name="Bojanowski C.L."/>
            <person name="Crookes-Goodson W.J."/>
        </authorList>
    </citation>
    <scope>NUCLEOTIDE SEQUENCE [LARGE SCALE GENOMIC DNA]</scope>
    <source>
        <strain evidence="1 2">D216</strain>
    </source>
</reference>
<organism evidence="1 2">
    <name type="scientific">Thyridium curvatum</name>
    <dbReference type="NCBI Taxonomy" id="1093900"/>
    <lineage>
        <taxon>Eukaryota</taxon>
        <taxon>Fungi</taxon>
        <taxon>Dikarya</taxon>
        <taxon>Ascomycota</taxon>
        <taxon>Pezizomycotina</taxon>
        <taxon>Sordariomycetes</taxon>
        <taxon>Sordariomycetidae</taxon>
        <taxon>Thyridiales</taxon>
        <taxon>Thyridiaceae</taxon>
        <taxon>Thyridium</taxon>
    </lineage>
</organism>
<name>A0A507B033_9PEZI</name>
<protein>
    <submittedName>
        <fullName evidence="1">Uncharacterized protein</fullName>
    </submittedName>
</protein>
<sequence>MPCVCVSSAFPTKLKVRKEVKKAEKRHCGATMPKDLDGGYGWLREIAAVWQSLAFGRDDWRRVAQTRPGGGMWRGQSGAFRCCFHGCGAVQTGCTGAPLVFSDAAMSHLQAIRQCHAPSQTHLEPAYPPARRQCHCGRIPAARTVSLDQRNVARHSAPRS</sequence>
<dbReference type="InParanoid" id="A0A507B033"/>
<dbReference type="AlphaFoldDB" id="A0A507B033"/>
<proteinExistence type="predicted"/>
<dbReference type="GeneID" id="41976200"/>
<dbReference type="EMBL" id="SKBQ01000059">
    <property type="protein sequence ID" value="TPX10348.1"/>
    <property type="molecule type" value="Genomic_DNA"/>
</dbReference>
<evidence type="ECO:0000313" key="2">
    <source>
        <dbReference type="Proteomes" id="UP000319257"/>
    </source>
</evidence>
<accession>A0A507B033</accession>
<dbReference type="Proteomes" id="UP000319257">
    <property type="component" value="Unassembled WGS sequence"/>
</dbReference>
<gene>
    <name evidence="1" type="ORF">E0L32_008753</name>
</gene>